<dbReference type="AlphaFoldDB" id="A0A1R3HS13"/>
<keyword evidence="3" id="KW-0472">Membrane</keyword>
<comment type="subcellular location">
    <subcellularLocation>
        <location evidence="1">Membrane</location>
        <topology evidence="1">Multi-pass membrane protein</topology>
    </subcellularLocation>
</comment>
<evidence type="ECO:0000259" key="4">
    <source>
        <dbReference type="Pfam" id="PF14159"/>
    </source>
</evidence>
<dbReference type="EMBL" id="AWUE01019531">
    <property type="protein sequence ID" value="OMO73000.1"/>
    <property type="molecule type" value="Genomic_DNA"/>
</dbReference>
<feature type="transmembrane region" description="Helical" evidence="3">
    <location>
        <begin position="141"/>
        <end position="162"/>
    </location>
</feature>
<evidence type="ECO:0000313" key="5">
    <source>
        <dbReference type="EMBL" id="OMO73000.1"/>
    </source>
</evidence>
<name>A0A1R3HS13_9ROSI</name>
<evidence type="ECO:0000256" key="2">
    <source>
        <dbReference type="SAM" id="Coils"/>
    </source>
</evidence>
<dbReference type="PANTHER" id="PTHR33222:SF2">
    <property type="entry name" value="PROTEIN CURVATURE THYLAKOID 1D, CHLOROPLASTIC"/>
    <property type="match status" value="1"/>
</dbReference>
<protein>
    <recommendedName>
        <fullName evidence="4">Cyanobacterial aminoacyl-tRNA synthetase CAAD domain-containing protein</fullName>
    </recommendedName>
</protein>
<feature type="coiled-coil region" evidence="2">
    <location>
        <begin position="187"/>
        <end position="214"/>
    </location>
</feature>
<dbReference type="OrthoDB" id="2014299at2759"/>
<feature type="domain" description="Cyanobacterial aminoacyl-tRNA synthetase CAAD" evidence="4">
    <location>
        <begin position="138"/>
        <end position="210"/>
    </location>
</feature>
<keyword evidence="2" id="KW-0175">Coiled coil</keyword>
<accession>A0A1R3HS13</accession>
<organism evidence="5 6">
    <name type="scientific">Corchorus olitorius</name>
    <dbReference type="NCBI Taxonomy" id="93759"/>
    <lineage>
        <taxon>Eukaryota</taxon>
        <taxon>Viridiplantae</taxon>
        <taxon>Streptophyta</taxon>
        <taxon>Embryophyta</taxon>
        <taxon>Tracheophyta</taxon>
        <taxon>Spermatophyta</taxon>
        <taxon>Magnoliopsida</taxon>
        <taxon>eudicotyledons</taxon>
        <taxon>Gunneridae</taxon>
        <taxon>Pentapetalae</taxon>
        <taxon>rosids</taxon>
        <taxon>malvids</taxon>
        <taxon>Malvales</taxon>
        <taxon>Malvaceae</taxon>
        <taxon>Grewioideae</taxon>
        <taxon>Apeibeae</taxon>
        <taxon>Corchorus</taxon>
    </lineage>
</organism>
<keyword evidence="3" id="KW-0812">Transmembrane</keyword>
<gene>
    <name evidence="5" type="ORF">COLO4_27341</name>
</gene>
<dbReference type="Pfam" id="PF14159">
    <property type="entry name" value="CAAD"/>
    <property type="match status" value="1"/>
</dbReference>
<dbReference type="STRING" id="93759.A0A1R3HS13"/>
<evidence type="ECO:0000256" key="3">
    <source>
        <dbReference type="SAM" id="Phobius"/>
    </source>
</evidence>
<feature type="transmembrane region" description="Helical" evidence="3">
    <location>
        <begin position="174"/>
        <end position="190"/>
    </location>
</feature>
<dbReference type="InterPro" id="IPR025564">
    <property type="entry name" value="CAAD_dom"/>
</dbReference>
<dbReference type="Proteomes" id="UP000187203">
    <property type="component" value="Unassembled WGS sequence"/>
</dbReference>
<proteinExistence type="predicted"/>
<dbReference type="GO" id="GO:0009535">
    <property type="term" value="C:chloroplast thylakoid membrane"/>
    <property type="evidence" value="ECO:0007669"/>
    <property type="project" value="TreeGrafter"/>
</dbReference>
<comment type="caution">
    <text evidence="5">The sequence shown here is derived from an EMBL/GenBank/DDBJ whole genome shotgun (WGS) entry which is preliminary data.</text>
</comment>
<dbReference type="InterPro" id="IPR033344">
    <property type="entry name" value="CURT1"/>
</dbReference>
<reference evidence="6" key="1">
    <citation type="submission" date="2013-09" db="EMBL/GenBank/DDBJ databases">
        <title>Corchorus olitorius genome sequencing.</title>
        <authorList>
            <person name="Alam M."/>
            <person name="Haque M.S."/>
            <person name="Islam M.S."/>
            <person name="Emdad E.M."/>
            <person name="Islam M.M."/>
            <person name="Ahmed B."/>
            <person name="Halim A."/>
            <person name="Hossen Q.M.M."/>
            <person name="Hossain M.Z."/>
            <person name="Ahmed R."/>
            <person name="Khan M.M."/>
            <person name="Islam R."/>
            <person name="Rashid M.M."/>
            <person name="Khan S.A."/>
            <person name="Rahman M.S."/>
            <person name="Alam M."/>
            <person name="Yahiya A.S."/>
            <person name="Khan M.S."/>
            <person name="Azam M.S."/>
            <person name="Haque T."/>
            <person name="Lashkar M.Z.H."/>
            <person name="Akhand A.I."/>
            <person name="Morshed G."/>
            <person name="Roy S."/>
            <person name="Uddin K.S."/>
            <person name="Rabeya T."/>
            <person name="Hossain A.S."/>
            <person name="Chowdhury A."/>
            <person name="Snigdha A.R."/>
            <person name="Mortoza M.S."/>
            <person name="Matin S.A."/>
            <person name="Hoque S.M.E."/>
            <person name="Islam M.K."/>
            <person name="Roy D.K."/>
            <person name="Haider R."/>
            <person name="Moosa M.M."/>
            <person name="Elias S.M."/>
            <person name="Hasan A.M."/>
            <person name="Jahan S."/>
            <person name="Shafiuddin M."/>
            <person name="Mahmood N."/>
            <person name="Shommy N.S."/>
        </authorList>
    </citation>
    <scope>NUCLEOTIDE SEQUENCE [LARGE SCALE GENOMIC DNA]</scope>
    <source>
        <strain evidence="6">cv. O-4</strain>
    </source>
</reference>
<evidence type="ECO:0000313" key="6">
    <source>
        <dbReference type="Proteomes" id="UP000187203"/>
    </source>
</evidence>
<evidence type="ECO:0000256" key="1">
    <source>
        <dbReference type="ARBA" id="ARBA00004141"/>
    </source>
</evidence>
<sequence>MEVCTSLTRAIPTVSTDRFLIPTPSLQSKSFLPLSLHLPPLSRSTARGLRSRGLFSSTSLLPKATTSEESSSTGPNRFFGEDSDGVATLEEVPEVDKNVYNEKPPVEEAKEEWAAADQESPIFEFLEKLNIKLDPEDAYPLLINGSGALAVFWLASAVVGAIDSIPVFPKLMEVVGLGYTVWFTSRYLLFKKNREELVAKVEELKQQVLGADDE</sequence>
<keyword evidence="6" id="KW-1185">Reference proteome</keyword>
<keyword evidence="3" id="KW-1133">Transmembrane helix</keyword>
<dbReference type="PANTHER" id="PTHR33222">
    <property type="match status" value="1"/>
</dbReference>